<sequence>MELAVLVEIMFTNVRATARIKIIIIIHFIPCRMFQHAQCILLKLNFRSIFQNIRHGLFDLLKDGG</sequence>
<keyword evidence="2" id="KW-1185">Reference proteome</keyword>
<dbReference type="InParanoid" id="A0A3N7HQZ3"/>
<organism evidence="1 2">
    <name type="scientific">Populus trichocarpa</name>
    <name type="common">Western balsam poplar</name>
    <name type="synonym">Populus balsamifera subsp. trichocarpa</name>
    <dbReference type="NCBI Taxonomy" id="3694"/>
    <lineage>
        <taxon>Eukaryota</taxon>
        <taxon>Viridiplantae</taxon>
        <taxon>Streptophyta</taxon>
        <taxon>Embryophyta</taxon>
        <taxon>Tracheophyta</taxon>
        <taxon>Spermatophyta</taxon>
        <taxon>Magnoliopsida</taxon>
        <taxon>eudicotyledons</taxon>
        <taxon>Gunneridae</taxon>
        <taxon>Pentapetalae</taxon>
        <taxon>rosids</taxon>
        <taxon>fabids</taxon>
        <taxon>Malpighiales</taxon>
        <taxon>Salicaceae</taxon>
        <taxon>Saliceae</taxon>
        <taxon>Populus</taxon>
    </lineage>
</organism>
<evidence type="ECO:0000313" key="1">
    <source>
        <dbReference type="EMBL" id="RQP00085.1"/>
    </source>
</evidence>
<dbReference type="AlphaFoldDB" id="A0A3N7HQZ3"/>
<protein>
    <submittedName>
        <fullName evidence="1">Uncharacterized protein</fullName>
    </submittedName>
</protein>
<dbReference type="Proteomes" id="UP000006729">
    <property type="component" value="Chromosome 14"/>
</dbReference>
<dbReference type="EMBL" id="CM009303">
    <property type="protein sequence ID" value="RQP00085.1"/>
    <property type="molecule type" value="Genomic_DNA"/>
</dbReference>
<reference evidence="1 2" key="1">
    <citation type="journal article" date="2006" name="Science">
        <title>The genome of black cottonwood, Populus trichocarpa (Torr. &amp; Gray).</title>
        <authorList>
            <person name="Tuskan G.A."/>
            <person name="Difazio S."/>
            <person name="Jansson S."/>
            <person name="Bohlmann J."/>
            <person name="Grigoriev I."/>
            <person name="Hellsten U."/>
            <person name="Putnam N."/>
            <person name="Ralph S."/>
            <person name="Rombauts S."/>
            <person name="Salamov A."/>
            <person name="Schein J."/>
            <person name="Sterck L."/>
            <person name="Aerts A."/>
            <person name="Bhalerao R.R."/>
            <person name="Bhalerao R.P."/>
            <person name="Blaudez D."/>
            <person name="Boerjan W."/>
            <person name="Brun A."/>
            <person name="Brunner A."/>
            <person name="Busov V."/>
            <person name="Campbell M."/>
            <person name="Carlson J."/>
            <person name="Chalot M."/>
            <person name="Chapman J."/>
            <person name="Chen G.L."/>
            <person name="Cooper D."/>
            <person name="Coutinho P.M."/>
            <person name="Couturier J."/>
            <person name="Covert S."/>
            <person name="Cronk Q."/>
            <person name="Cunningham R."/>
            <person name="Davis J."/>
            <person name="Degroeve S."/>
            <person name="Dejardin A."/>
            <person name="Depamphilis C."/>
            <person name="Detter J."/>
            <person name="Dirks B."/>
            <person name="Dubchak I."/>
            <person name="Duplessis S."/>
            <person name="Ehlting J."/>
            <person name="Ellis B."/>
            <person name="Gendler K."/>
            <person name="Goodstein D."/>
            <person name="Gribskov M."/>
            <person name="Grimwood J."/>
            <person name="Groover A."/>
            <person name="Gunter L."/>
            <person name="Hamberger B."/>
            <person name="Heinze B."/>
            <person name="Helariutta Y."/>
            <person name="Henrissat B."/>
            <person name="Holligan D."/>
            <person name="Holt R."/>
            <person name="Huang W."/>
            <person name="Islam-Faridi N."/>
            <person name="Jones S."/>
            <person name="Jones-Rhoades M."/>
            <person name="Jorgensen R."/>
            <person name="Joshi C."/>
            <person name="Kangasjarvi J."/>
            <person name="Karlsson J."/>
            <person name="Kelleher C."/>
            <person name="Kirkpatrick R."/>
            <person name="Kirst M."/>
            <person name="Kohler A."/>
            <person name="Kalluri U."/>
            <person name="Larimer F."/>
            <person name="Leebens-Mack J."/>
            <person name="Leple J.C."/>
            <person name="Locascio P."/>
            <person name="Lou Y."/>
            <person name="Lucas S."/>
            <person name="Martin F."/>
            <person name="Montanini B."/>
            <person name="Napoli C."/>
            <person name="Nelson D.R."/>
            <person name="Nelson C."/>
            <person name="Nieminen K."/>
            <person name="Nilsson O."/>
            <person name="Pereda V."/>
            <person name="Peter G."/>
            <person name="Philippe R."/>
            <person name="Pilate G."/>
            <person name="Poliakov A."/>
            <person name="Razumovskaya J."/>
            <person name="Richardson P."/>
            <person name="Rinaldi C."/>
            <person name="Ritland K."/>
            <person name="Rouze P."/>
            <person name="Ryaboy D."/>
            <person name="Schmutz J."/>
            <person name="Schrader J."/>
            <person name="Segerman B."/>
            <person name="Shin H."/>
            <person name="Siddiqui A."/>
            <person name="Sterky F."/>
            <person name="Terry A."/>
            <person name="Tsai C.J."/>
            <person name="Uberbacher E."/>
            <person name="Unneberg P."/>
            <person name="Vahala J."/>
            <person name="Wall K."/>
            <person name="Wessler S."/>
            <person name="Yang G."/>
            <person name="Yin T."/>
            <person name="Douglas C."/>
            <person name="Marra M."/>
            <person name="Sandberg G."/>
            <person name="Van de Peer Y."/>
            <person name="Rokhsar D."/>
        </authorList>
    </citation>
    <scope>NUCLEOTIDE SEQUENCE [LARGE SCALE GENOMIC DNA]</scope>
    <source>
        <strain evidence="2">cv. Nisqually</strain>
    </source>
</reference>
<accession>A0A3N7HQZ3</accession>
<evidence type="ECO:0000313" key="2">
    <source>
        <dbReference type="Proteomes" id="UP000006729"/>
    </source>
</evidence>
<proteinExistence type="predicted"/>
<gene>
    <name evidence="1" type="ORF">POPTR_014G121533</name>
</gene>
<name>A0A3N7HQZ3_POPTR</name>